<dbReference type="OrthoDB" id="157454at2157"/>
<protein>
    <submittedName>
        <fullName evidence="2">Universal stress protein</fullName>
    </submittedName>
</protein>
<dbReference type="SUPFAM" id="SSF52402">
    <property type="entry name" value="Adenine nucleotide alpha hydrolases-like"/>
    <property type="match status" value="1"/>
</dbReference>
<dbReference type="Proteomes" id="UP000318864">
    <property type="component" value="Unassembled WGS sequence"/>
</dbReference>
<sequence>MQYLVGTDSVHTTAAICDYLAARATATDAVSVGAVAPSDEPTVRRDCQEALNVATVRLATVGDIDTVLREGDPASELLEAAAEIEADELVVGVGGDACSSERGSTVSAVLDGATRPVVVVPLSEL</sequence>
<name>A0A4S3TJS4_9EURY</name>
<dbReference type="InterPro" id="IPR006016">
    <property type="entry name" value="UspA"/>
</dbReference>
<dbReference type="InterPro" id="IPR014729">
    <property type="entry name" value="Rossmann-like_a/b/a_fold"/>
</dbReference>
<accession>A0A4S3TJS4</accession>
<dbReference type="AlphaFoldDB" id="A0A4S3TJS4"/>
<keyword evidence="3" id="KW-1185">Reference proteome</keyword>
<dbReference type="EMBL" id="RBZW01000033">
    <property type="protein sequence ID" value="THE64349.1"/>
    <property type="molecule type" value="Genomic_DNA"/>
</dbReference>
<feature type="domain" description="UspA" evidence="1">
    <location>
        <begin position="35"/>
        <end position="121"/>
    </location>
</feature>
<dbReference type="Pfam" id="PF00582">
    <property type="entry name" value="Usp"/>
    <property type="match status" value="1"/>
</dbReference>
<evidence type="ECO:0000259" key="1">
    <source>
        <dbReference type="Pfam" id="PF00582"/>
    </source>
</evidence>
<proteinExistence type="predicted"/>
<comment type="caution">
    <text evidence="2">The sequence shown here is derived from an EMBL/GenBank/DDBJ whole genome shotgun (WGS) entry which is preliminary data.</text>
</comment>
<dbReference type="Gene3D" id="3.40.50.620">
    <property type="entry name" value="HUPs"/>
    <property type="match status" value="1"/>
</dbReference>
<organism evidence="2 3">
    <name type="scientific">Salinadaptatus halalkaliphilus</name>
    <dbReference type="NCBI Taxonomy" id="2419781"/>
    <lineage>
        <taxon>Archaea</taxon>
        <taxon>Methanobacteriati</taxon>
        <taxon>Methanobacteriota</taxon>
        <taxon>Stenosarchaea group</taxon>
        <taxon>Halobacteria</taxon>
        <taxon>Halobacteriales</taxon>
        <taxon>Natrialbaceae</taxon>
        <taxon>Salinadaptatus</taxon>
    </lineage>
</organism>
<evidence type="ECO:0000313" key="3">
    <source>
        <dbReference type="Proteomes" id="UP000318864"/>
    </source>
</evidence>
<evidence type="ECO:0000313" key="2">
    <source>
        <dbReference type="EMBL" id="THE64349.1"/>
    </source>
</evidence>
<gene>
    <name evidence="2" type="ORF">D8Y22_13110</name>
</gene>
<reference evidence="2 3" key="1">
    <citation type="submission" date="2018-10" db="EMBL/GenBank/DDBJ databases">
        <title>Natronolimnobius sp. XQ-INN 246 isolated from Inner Mongolia Autonomous Region of China.</title>
        <authorList>
            <person name="Xue Q."/>
        </authorList>
    </citation>
    <scope>NUCLEOTIDE SEQUENCE [LARGE SCALE GENOMIC DNA]</scope>
    <source>
        <strain evidence="2 3">XQ-INN 246</strain>
    </source>
</reference>
<dbReference type="RefSeq" id="WP_141465137.1">
    <property type="nucleotide sequence ID" value="NZ_RBZW01000033.1"/>
</dbReference>